<dbReference type="InterPro" id="IPR016024">
    <property type="entry name" value="ARM-type_fold"/>
</dbReference>
<dbReference type="InterPro" id="IPR057860">
    <property type="entry name" value="HEAT_RRP12_N"/>
</dbReference>
<name>A0A498KIG8_MALDO</name>
<evidence type="ECO:0000256" key="2">
    <source>
        <dbReference type="SAM" id="MobiDB-lite"/>
    </source>
</evidence>
<dbReference type="STRING" id="3750.A0A498KIG8"/>
<feature type="domain" description="RRP12 HEAT" evidence="4">
    <location>
        <begin position="346"/>
        <end position="653"/>
    </location>
</feature>
<keyword evidence="3" id="KW-0472">Membrane</keyword>
<feature type="compositionally biased region" description="Basic residues" evidence="2">
    <location>
        <begin position="1061"/>
        <end position="1073"/>
    </location>
</feature>
<gene>
    <name evidence="6" type="ORF">DVH24_018256</name>
</gene>
<proteinExistence type="inferred from homology"/>
<dbReference type="Pfam" id="PF08161">
    <property type="entry name" value="RRP12_HEAT"/>
    <property type="match status" value="1"/>
</dbReference>
<dbReference type="SUPFAM" id="SSF48371">
    <property type="entry name" value="ARM repeat"/>
    <property type="match status" value="1"/>
</dbReference>
<evidence type="ECO:0000313" key="6">
    <source>
        <dbReference type="EMBL" id="RXI06214.1"/>
    </source>
</evidence>
<dbReference type="Pfam" id="PF25772">
    <property type="entry name" value="HEAT_RRP12_N"/>
    <property type="match status" value="1"/>
</dbReference>
<evidence type="ECO:0000259" key="5">
    <source>
        <dbReference type="Pfam" id="PF25772"/>
    </source>
</evidence>
<dbReference type="Gene3D" id="1.25.10.10">
    <property type="entry name" value="Leucine-rich Repeat Variant"/>
    <property type="match status" value="1"/>
</dbReference>
<dbReference type="PANTHER" id="PTHR48445">
    <property type="entry name" value="OS02G0782100 PROTEIN"/>
    <property type="match status" value="1"/>
</dbReference>
<reference evidence="6 7" key="1">
    <citation type="submission" date="2018-10" db="EMBL/GenBank/DDBJ databases">
        <title>A high-quality apple genome assembly.</title>
        <authorList>
            <person name="Hu J."/>
        </authorList>
    </citation>
    <scope>NUCLEOTIDE SEQUENCE [LARGE SCALE GENOMIC DNA]</scope>
    <source>
        <strain evidence="7">cv. HFTH1</strain>
        <tissue evidence="6">Young leaf</tissue>
    </source>
</reference>
<feature type="compositionally biased region" description="Basic and acidic residues" evidence="2">
    <location>
        <begin position="1109"/>
        <end position="1119"/>
    </location>
</feature>
<dbReference type="Proteomes" id="UP000290289">
    <property type="component" value="Chromosome 2"/>
</dbReference>
<sequence>MEGIEMDDPHALPFNDDDDEICASILTRFSSSTREDHHHLCAAVGAMAQELKDKNLPLTPVAYLGITCSSLDGLASQLDPPGHVIDALLTILCIVFQKVSAAIIVKKNDFLSELLVRVFRSPSLTVGAAVSGLKCISHLLIVRGRVNWSDVSQLYGFLLSFETDSRPKVRRQSHLCLRDVLQSFQGTPLLAPASEGITNLFERFLLLAGGSKADASEGPKGAQEVLYVLDSLKKCLFLMSIKCKTNVLKYYKTLLELRQPLVTRRITDSLNILCLNPLSDVSSEVLLDLLCSLALSISTNETSVDGMTFTARLLGTGMGKVYSLNRQICVVKLPLVFNALKDVLASEHEEVIHAAADTFKSLIHACIDESLIKQGVDQIVMNGKNDARKSGPTIIEKVCAAIESLLGYHYAGVWDLAFQVVSAMFDKLGVYSSYFMSGAIKSMAEMEKLPDEDFPFRKQLHECFGLALVAMGPETFLGLLPLNLEAEDLSQVNVWLFPILKQYTIGARLSFFTESILGMVGIIKEKSRKLESQGRIVSSRSSDALVHALWSLLPSFCNYASDTAESFKDLEQVLCSALQDEPEIRGIICLSLQILVQQNKKIVEVNDLSDSEVGSARHRAMANYTPEVTEGNMSVLKSSARKLLPVLSGVFLNTTKDDAGCLQSTIGEFASISDKEVVSRYFRSTLVKLLKVTEEARKAESSRDFNTTRAQLFDLAVSLLPGLDAKEVDVLFSAIKTALQDNEGLIQKKAYKVLSIVLRDCDWFLSSKLKELFDIMIEVLPSCHFSAKRHRLDCLYLLVVHVSKRDTEERRQDIISSFLTEIILALKEANKKTRNRAYDILVQIGHACGDEETGGKRENLQQFFNMVAGGLAGETPHMISAAMKGLARLAYEFSDLVSSASNLLPSTFLLLQRKNKEIIKANLGLLKVLVAKSQAEGLQLHLKSMVEGLLKWQDATKTHFKAKVVSLSVKLLLEMLVKKCGLDAVKAVMPQEHMKLLTNIRKLKERKEKKTGSKSEEARSQVSKATTSRLSRWNHTKIFSDFDDEETEDSNADYMDAKTVSGRRGKASTRFKSKASSLRRTNNKNLLDKLEDEPLDLLDRQRTRSALRSSDKLKRKMDSDDGPELDPDGRLIIRDEAESCKEKPFEPDYDARSEADSHLSVNSKKTQKRRKTSESGWAATGKEYASKKAGGDLKRKDKLEPYAYWPLDRKMMSRRPEHRAAARKGISSVVKMTKKLEGQSASAILSAKGLKFKKRVQKKGGGKKKTRLWLGLLGLLLMILGEGIGKGLINRAGGLLSTRKGGSGWRNEATELPTHVVHMLSFNKKLDGMNEKLTAGGKSAKKISLSP</sequence>
<evidence type="ECO:0000256" key="1">
    <source>
        <dbReference type="ARBA" id="ARBA00007690"/>
    </source>
</evidence>
<dbReference type="EMBL" id="RDQH01000328">
    <property type="protein sequence ID" value="RXI06214.1"/>
    <property type="molecule type" value="Genomic_DNA"/>
</dbReference>
<protein>
    <submittedName>
        <fullName evidence="6">Uncharacterized protein</fullName>
    </submittedName>
</protein>
<evidence type="ECO:0000313" key="7">
    <source>
        <dbReference type="Proteomes" id="UP000290289"/>
    </source>
</evidence>
<comment type="similarity">
    <text evidence="1">Belongs to the RRP12 family.</text>
</comment>
<feature type="transmembrane region" description="Helical" evidence="3">
    <location>
        <begin position="1268"/>
        <end position="1289"/>
    </location>
</feature>
<feature type="region of interest" description="Disordered" evidence="2">
    <location>
        <begin position="1102"/>
        <end position="1179"/>
    </location>
</feature>
<feature type="compositionally biased region" description="Basic and acidic residues" evidence="2">
    <location>
        <begin position="1127"/>
        <end position="1157"/>
    </location>
</feature>
<evidence type="ECO:0000259" key="4">
    <source>
        <dbReference type="Pfam" id="PF08161"/>
    </source>
</evidence>
<feature type="compositionally biased region" description="Basic and acidic residues" evidence="2">
    <location>
        <begin position="1005"/>
        <end position="1019"/>
    </location>
</feature>
<feature type="domain" description="RRP12 N-terminal HEAT" evidence="5">
    <location>
        <begin position="10"/>
        <end position="281"/>
    </location>
</feature>
<dbReference type="InterPro" id="IPR012978">
    <property type="entry name" value="HEAT_RRP12"/>
</dbReference>
<feature type="region of interest" description="Disordered" evidence="2">
    <location>
        <begin position="1048"/>
        <end position="1082"/>
    </location>
</feature>
<keyword evidence="3" id="KW-1133">Transmembrane helix</keyword>
<dbReference type="InterPro" id="IPR011989">
    <property type="entry name" value="ARM-like"/>
</dbReference>
<keyword evidence="3" id="KW-0812">Transmembrane</keyword>
<accession>A0A498KIG8</accession>
<comment type="caution">
    <text evidence="6">The sequence shown here is derived from an EMBL/GenBank/DDBJ whole genome shotgun (WGS) entry which is preliminary data.</text>
</comment>
<organism evidence="6 7">
    <name type="scientific">Malus domestica</name>
    <name type="common">Apple</name>
    <name type="synonym">Pyrus malus</name>
    <dbReference type="NCBI Taxonomy" id="3750"/>
    <lineage>
        <taxon>Eukaryota</taxon>
        <taxon>Viridiplantae</taxon>
        <taxon>Streptophyta</taxon>
        <taxon>Embryophyta</taxon>
        <taxon>Tracheophyta</taxon>
        <taxon>Spermatophyta</taxon>
        <taxon>Magnoliopsida</taxon>
        <taxon>eudicotyledons</taxon>
        <taxon>Gunneridae</taxon>
        <taxon>Pentapetalae</taxon>
        <taxon>rosids</taxon>
        <taxon>fabids</taxon>
        <taxon>Rosales</taxon>
        <taxon>Rosaceae</taxon>
        <taxon>Amygdaloideae</taxon>
        <taxon>Maleae</taxon>
        <taxon>Malus</taxon>
    </lineage>
</organism>
<feature type="region of interest" description="Disordered" evidence="2">
    <location>
        <begin position="1004"/>
        <end position="1028"/>
    </location>
</feature>
<keyword evidence="7" id="KW-1185">Reference proteome</keyword>
<evidence type="ECO:0000256" key="3">
    <source>
        <dbReference type="SAM" id="Phobius"/>
    </source>
</evidence>
<dbReference type="PANTHER" id="PTHR48445:SF1">
    <property type="entry name" value="OS02G0782100 PROTEIN"/>
    <property type="match status" value="1"/>
</dbReference>